<dbReference type="PANTHER" id="PTHR33232:SF20">
    <property type="entry name" value="PROTEIN SIEVE ELEMENT OCCLUSION B-LIKE"/>
    <property type="match status" value="1"/>
</dbReference>
<dbReference type="PANTHER" id="PTHR33232">
    <property type="entry name" value="PROTEIN SIEVE ELEMENT OCCLUSION B-LIKE"/>
    <property type="match status" value="1"/>
</dbReference>
<dbReference type="Pfam" id="PF14576">
    <property type="entry name" value="SEO_N"/>
    <property type="match status" value="1"/>
</dbReference>
<accession>A0AA88DJ67</accession>
<feature type="domain" description="Sieve element occlusion N-terminal" evidence="2">
    <location>
        <begin position="69"/>
        <end position="321"/>
    </location>
</feature>
<protein>
    <recommendedName>
        <fullName evidence="6">Sieve element occlusion</fullName>
    </recommendedName>
</protein>
<organism evidence="4 5">
    <name type="scientific">Ficus carica</name>
    <name type="common">Common fig</name>
    <dbReference type="NCBI Taxonomy" id="3494"/>
    <lineage>
        <taxon>Eukaryota</taxon>
        <taxon>Viridiplantae</taxon>
        <taxon>Streptophyta</taxon>
        <taxon>Embryophyta</taxon>
        <taxon>Tracheophyta</taxon>
        <taxon>Spermatophyta</taxon>
        <taxon>Magnoliopsida</taxon>
        <taxon>eudicotyledons</taxon>
        <taxon>Gunneridae</taxon>
        <taxon>Pentapetalae</taxon>
        <taxon>rosids</taxon>
        <taxon>fabids</taxon>
        <taxon>Rosales</taxon>
        <taxon>Moraceae</taxon>
        <taxon>Ficeae</taxon>
        <taxon>Ficus</taxon>
    </lineage>
</organism>
<dbReference type="InterPro" id="IPR027942">
    <property type="entry name" value="SEO_N"/>
</dbReference>
<evidence type="ECO:0000313" key="4">
    <source>
        <dbReference type="EMBL" id="GMN49074.1"/>
    </source>
</evidence>
<evidence type="ECO:0000256" key="1">
    <source>
        <dbReference type="SAM" id="MobiDB-lite"/>
    </source>
</evidence>
<dbReference type="EMBL" id="BTGU01000030">
    <property type="protein sequence ID" value="GMN49074.1"/>
    <property type="molecule type" value="Genomic_DNA"/>
</dbReference>
<sequence length="681" mass="76891">MDTKIGGIKAPAQKLGGFGTTSLLPKSEQQSLSSRVLGGGDGRRFGVGGGAGFGGRLAGEGRGNRAYGDESELGRKILATHHEAEERLHVMPILQVIDVIFYRATADLPGFNQGHENFSRIGAQTQSDLAAADEKTLRSAIALQDTIELPTRVISSISCEVSCKCATGVDVDTIVMEILQIIKHYNWDSKVVLALVSFAVIFGEFRLVLQLYPTNPLAKAVAILKQLPEVMEHLGALKPKLDALFTLISEILDVTKKIVEFYELPGRNEYFAADSAEMVAASSHIPTAVYWTIRSIVVSTTQILALTGMGIEYVSTDDLRRKIVALFITDIDPQLSHGQEYATLQQMHLEKRLNLTRTESQYEVVWVPIVDFWSEEKNRLFENLRDQMDWHSVHHPSVVSPVVVRFIKEKWNFNKKPMLVVLDMQGKIVHQNAIHMMCIWGSLAYPFTTNKEKLLWEESSWSLDLIVDNLEPSMGIWLQEGKHICLYGGEDIEWIRRFTRIAKDVAREAGITLELLYVGRRTAKERTIRGVIEKIQAENLSRTLDWNLIWYFWLRLESMWQSKGQFTSSENVKNDPIMQGIIALLSYDQWALFSRGLTEMAKANGEHIFKSLTEHGRWKAREVEIGFVPALDEYLRQIQIDAPHHCTSLLLPATGAMPESVSCSECGRLMERYTMFRCCLD</sequence>
<dbReference type="AlphaFoldDB" id="A0AA88DJ67"/>
<evidence type="ECO:0008006" key="6">
    <source>
        <dbReference type="Google" id="ProtNLM"/>
    </source>
</evidence>
<feature type="compositionally biased region" description="Polar residues" evidence="1">
    <location>
        <begin position="20"/>
        <end position="34"/>
    </location>
</feature>
<dbReference type="InterPro" id="IPR039299">
    <property type="entry name" value="SEOA"/>
</dbReference>
<dbReference type="InterPro" id="IPR027944">
    <property type="entry name" value="SEO_C"/>
</dbReference>
<evidence type="ECO:0000259" key="2">
    <source>
        <dbReference type="Pfam" id="PF14576"/>
    </source>
</evidence>
<evidence type="ECO:0000313" key="5">
    <source>
        <dbReference type="Proteomes" id="UP001187192"/>
    </source>
</evidence>
<name>A0AA88DJ67_FICCA</name>
<gene>
    <name evidence="4" type="ORF">TIFTF001_018241</name>
</gene>
<keyword evidence="5" id="KW-1185">Reference proteome</keyword>
<dbReference type="Pfam" id="PF14577">
    <property type="entry name" value="SEO_C"/>
    <property type="match status" value="1"/>
</dbReference>
<feature type="region of interest" description="Disordered" evidence="1">
    <location>
        <begin position="19"/>
        <end position="39"/>
    </location>
</feature>
<proteinExistence type="predicted"/>
<feature type="domain" description="Sieve element occlusion C-terminal" evidence="3">
    <location>
        <begin position="451"/>
        <end position="679"/>
    </location>
</feature>
<reference evidence="4" key="1">
    <citation type="submission" date="2023-07" db="EMBL/GenBank/DDBJ databases">
        <title>draft genome sequence of fig (Ficus carica).</title>
        <authorList>
            <person name="Takahashi T."/>
            <person name="Nishimura K."/>
        </authorList>
    </citation>
    <scope>NUCLEOTIDE SEQUENCE</scope>
</reference>
<dbReference type="Proteomes" id="UP001187192">
    <property type="component" value="Unassembled WGS sequence"/>
</dbReference>
<comment type="caution">
    <text evidence="4">The sequence shown here is derived from an EMBL/GenBank/DDBJ whole genome shotgun (WGS) entry which is preliminary data.</text>
</comment>
<dbReference type="GO" id="GO:0010088">
    <property type="term" value="P:phloem development"/>
    <property type="evidence" value="ECO:0007669"/>
    <property type="project" value="InterPro"/>
</dbReference>
<evidence type="ECO:0000259" key="3">
    <source>
        <dbReference type="Pfam" id="PF14577"/>
    </source>
</evidence>